<organism evidence="1 2">
    <name type="scientific">Haloprofundus marisrubri</name>
    <dbReference type="NCBI Taxonomy" id="1514971"/>
    <lineage>
        <taxon>Archaea</taxon>
        <taxon>Methanobacteriati</taxon>
        <taxon>Methanobacteriota</taxon>
        <taxon>Stenosarchaea group</taxon>
        <taxon>Halobacteria</taxon>
        <taxon>Halobacteriales</taxon>
        <taxon>Haloferacaceae</taxon>
        <taxon>Haloprofundus</taxon>
    </lineage>
</organism>
<dbReference type="Pfam" id="PF01663">
    <property type="entry name" value="Phosphodiest"/>
    <property type="match status" value="1"/>
</dbReference>
<dbReference type="InterPro" id="IPR017850">
    <property type="entry name" value="Alkaline_phosphatase_core_sf"/>
</dbReference>
<dbReference type="OrthoDB" id="33550at2157"/>
<dbReference type="STRING" id="1514971.AUR64_12880"/>
<dbReference type="EMBL" id="LOPU01000018">
    <property type="protein sequence ID" value="KTG10450.1"/>
    <property type="molecule type" value="Genomic_DNA"/>
</dbReference>
<dbReference type="Gene3D" id="3.40.720.10">
    <property type="entry name" value="Alkaline Phosphatase, subunit A"/>
    <property type="match status" value="2"/>
</dbReference>
<comment type="caution">
    <text evidence="1">The sequence shown here is derived from an EMBL/GenBank/DDBJ whole genome shotgun (WGS) entry which is preliminary data.</text>
</comment>
<evidence type="ECO:0000313" key="1">
    <source>
        <dbReference type="EMBL" id="KTG10450.1"/>
    </source>
</evidence>
<dbReference type="AlphaFoldDB" id="A0A0W1RBL9"/>
<dbReference type="Proteomes" id="UP000054387">
    <property type="component" value="Unassembled WGS sequence"/>
</dbReference>
<dbReference type="PANTHER" id="PTHR10151:SF120">
    <property type="entry name" value="BIS(5'-ADENOSYL)-TRIPHOSPHATASE"/>
    <property type="match status" value="1"/>
</dbReference>
<sequence length="539" mass="59134">MRTLLVGLDAACLPVLRPLFDDGDLPTLRSLFDDGATAPLESQIPPWTASAWPSLYTGKNPGKHGVFDFLSFDGYEWDIVNSTDVKARTMWEYADEAGLTSVVVNAPVTDPPREFDGALVPGYLAAEKPRCHPDGLLDDIEDEVGPYRVYAERETDERRSDEAKFRDYVELSHLRGKTFRYLADRFDPEFGFVQFQKTDAVFHDFPGDQAKVRDIYRAVDEELAEILDACDPDAVVVASDHGMGEYDGYEFRVNQFLKEQARVVTARGGQDVPSWFQIKDSELTDESDSGEEDDDGGTQLLSAIAAAAARAGLTYQRGKAILDRVGLAEFVGRHVPVSVVFAASESVDFAASEAYLRSPSELGIRLNVEGREPDGTIPESEYGAVRKALIDELRKATTPDREPVFERVLAREDVFEGPYAEEAVDIVTVPTDFEHSLSALIGEQFGDPEPWNHKLDGVVSVSGTGVDTGTDLSDAHLFDIAPTVLATLGIAPDVEMDGRTLPCVSGPEATEYPEFDVGGRARTDDDEVASRLADLGYLE</sequence>
<gene>
    <name evidence="1" type="ORF">AUR64_12880</name>
</gene>
<dbReference type="GO" id="GO:0016787">
    <property type="term" value="F:hydrolase activity"/>
    <property type="evidence" value="ECO:0007669"/>
    <property type="project" value="UniProtKB-ARBA"/>
</dbReference>
<dbReference type="SUPFAM" id="SSF53649">
    <property type="entry name" value="Alkaline phosphatase-like"/>
    <property type="match status" value="1"/>
</dbReference>
<proteinExistence type="predicted"/>
<dbReference type="InterPro" id="IPR002591">
    <property type="entry name" value="Phosphodiest/P_Trfase"/>
</dbReference>
<accession>A0A0W1RBL9</accession>
<evidence type="ECO:0000313" key="2">
    <source>
        <dbReference type="Proteomes" id="UP000054387"/>
    </source>
</evidence>
<dbReference type="RefSeq" id="WP_058581803.1">
    <property type="nucleotide sequence ID" value="NZ_LOPU01000018.1"/>
</dbReference>
<name>A0A0W1RBL9_9EURY</name>
<protein>
    <submittedName>
        <fullName evidence="1">Phosphodiesterase</fullName>
    </submittedName>
</protein>
<reference evidence="1 2" key="1">
    <citation type="submission" date="2015-12" db="EMBL/GenBank/DDBJ databases">
        <title>Haloprofundus marisrubri gen. nov., sp. nov., an extremely halophilic archaeon isolated from the Discovery deep brine-seawater interface in the Red Sea.</title>
        <authorList>
            <person name="Zhang G."/>
            <person name="Stingl U."/>
            <person name="Rashid M."/>
        </authorList>
    </citation>
    <scope>NUCLEOTIDE SEQUENCE [LARGE SCALE GENOMIC DNA]</scope>
    <source>
        <strain evidence="1 2">SB9</strain>
    </source>
</reference>
<dbReference type="PANTHER" id="PTHR10151">
    <property type="entry name" value="ECTONUCLEOTIDE PYROPHOSPHATASE/PHOSPHODIESTERASE"/>
    <property type="match status" value="1"/>
</dbReference>
<keyword evidence="2" id="KW-1185">Reference proteome</keyword>